<name>A0A344LDZ8_9PSEU</name>
<dbReference type="Gene3D" id="1.10.287.1060">
    <property type="entry name" value="ESAT-6-like"/>
    <property type="match status" value="1"/>
</dbReference>
<organism evidence="1 2">
    <name type="scientific">Amycolatopsis albispora</name>
    <dbReference type="NCBI Taxonomy" id="1804986"/>
    <lineage>
        <taxon>Bacteria</taxon>
        <taxon>Bacillati</taxon>
        <taxon>Actinomycetota</taxon>
        <taxon>Actinomycetes</taxon>
        <taxon>Pseudonocardiales</taxon>
        <taxon>Pseudonocardiaceae</taxon>
        <taxon>Amycolatopsis</taxon>
    </lineage>
</organism>
<dbReference type="KEGG" id="aab:A4R43_30590"/>
<evidence type="ECO:0000313" key="2">
    <source>
        <dbReference type="Proteomes" id="UP000250434"/>
    </source>
</evidence>
<dbReference type="SUPFAM" id="SSF140453">
    <property type="entry name" value="EsxAB dimer-like"/>
    <property type="match status" value="1"/>
</dbReference>
<dbReference type="AlphaFoldDB" id="A0A344LDZ8"/>
<protein>
    <recommendedName>
        <fullName evidence="3">WXG100 family type VII secretion target</fullName>
    </recommendedName>
</protein>
<sequence>MSAGGAGGQGFTLDPDAATSAAGKLNICADQLEEAGKALADALAAEGECWGDDESGQEFAKDYVPGAEGSVKAFTSIVEGIRALKTNVETAVQSMEGADETVRGVLKEGGGV</sequence>
<accession>A0A344LDZ8</accession>
<evidence type="ECO:0000313" key="1">
    <source>
        <dbReference type="EMBL" id="AXB46272.1"/>
    </source>
</evidence>
<keyword evidence="2" id="KW-1185">Reference proteome</keyword>
<dbReference type="InterPro" id="IPR036689">
    <property type="entry name" value="ESAT-6-like_sf"/>
</dbReference>
<reference evidence="1 2" key="1">
    <citation type="submission" date="2016-04" db="EMBL/GenBank/DDBJ databases">
        <title>Complete genome sequence and analysis of deep-sea sediment isolate, Amycolatopsis sp. WP1.</title>
        <authorList>
            <person name="Wang H."/>
            <person name="Chen S."/>
            <person name="Wu Q."/>
        </authorList>
    </citation>
    <scope>NUCLEOTIDE SEQUENCE [LARGE SCALE GENOMIC DNA]</scope>
    <source>
        <strain evidence="1 2">WP1</strain>
    </source>
</reference>
<dbReference type="OrthoDB" id="4247883at2"/>
<proteinExistence type="predicted"/>
<evidence type="ECO:0008006" key="3">
    <source>
        <dbReference type="Google" id="ProtNLM"/>
    </source>
</evidence>
<dbReference type="RefSeq" id="WP_113695324.1">
    <property type="nucleotide sequence ID" value="NZ_CP015163.1"/>
</dbReference>
<gene>
    <name evidence="1" type="ORF">A4R43_30590</name>
</gene>
<dbReference type="Proteomes" id="UP000250434">
    <property type="component" value="Chromosome"/>
</dbReference>
<dbReference type="EMBL" id="CP015163">
    <property type="protein sequence ID" value="AXB46272.1"/>
    <property type="molecule type" value="Genomic_DNA"/>
</dbReference>